<feature type="transmembrane region" description="Helical" evidence="5">
    <location>
        <begin position="26"/>
        <end position="52"/>
    </location>
</feature>
<evidence type="ECO:0000256" key="3">
    <source>
        <dbReference type="ARBA" id="ARBA00022989"/>
    </source>
</evidence>
<dbReference type="EMBL" id="JAKKPZ010000207">
    <property type="protein sequence ID" value="KAI1698717.1"/>
    <property type="molecule type" value="Genomic_DNA"/>
</dbReference>
<evidence type="ECO:0000256" key="1">
    <source>
        <dbReference type="ARBA" id="ARBA00004370"/>
    </source>
</evidence>
<dbReference type="Proteomes" id="UP001201812">
    <property type="component" value="Unassembled WGS sequence"/>
</dbReference>
<evidence type="ECO:0000256" key="4">
    <source>
        <dbReference type="ARBA" id="ARBA00023136"/>
    </source>
</evidence>
<keyword evidence="7" id="KW-1185">Reference proteome</keyword>
<accession>A0AAD4QT87</accession>
<dbReference type="Gene3D" id="1.20.1070.10">
    <property type="entry name" value="Rhodopsin 7-helix transmembrane proteins"/>
    <property type="match status" value="1"/>
</dbReference>
<evidence type="ECO:0000313" key="7">
    <source>
        <dbReference type="Proteomes" id="UP001201812"/>
    </source>
</evidence>
<name>A0AAD4QT87_9BILA</name>
<feature type="transmembrane region" description="Helical" evidence="5">
    <location>
        <begin position="146"/>
        <end position="167"/>
    </location>
</feature>
<sequence>MSSASALFLTLDRCLALKYPTEYKLWIGRYFAAISVCGLAALALVAWINILVEIPLDVDKVRNCQTFNCIATKYRNTIPAIIRLTFGGINVLVGCYFVILLRATITAHKHNNRLVRITIIMDVSLNFLPAAIGQIFPLIIRSSAGYLAQTAVWLFSLNIAVCSYFYVRILLKRNYSTLIYWCKQSTRVQRDRLFTQSTYPTTAISSTVTGE</sequence>
<dbReference type="GO" id="GO:0016020">
    <property type="term" value="C:membrane"/>
    <property type="evidence" value="ECO:0007669"/>
    <property type="project" value="UniProtKB-SubCell"/>
</dbReference>
<dbReference type="InterPro" id="IPR000276">
    <property type="entry name" value="GPCR_Rhodpsn"/>
</dbReference>
<organism evidence="6 7">
    <name type="scientific">Ditylenchus destructor</name>
    <dbReference type="NCBI Taxonomy" id="166010"/>
    <lineage>
        <taxon>Eukaryota</taxon>
        <taxon>Metazoa</taxon>
        <taxon>Ecdysozoa</taxon>
        <taxon>Nematoda</taxon>
        <taxon>Chromadorea</taxon>
        <taxon>Rhabditida</taxon>
        <taxon>Tylenchina</taxon>
        <taxon>Tylenchomorpha</taxon>
        <taxon>Sphaerularioidea</taxon>
        <taxon>Anguinidae</taxon>
        <taxon>Anguininae</taxon>
        <taxon>Ditylenchus</taxon>
    </lineage>
</organism>
<evidence type="ECO:0000256" key="2">
    <source>
        <dbReference type="ARBA" id="ARBA00022692"/>
    </source>
</evidence>
<evidence type="ECO:0000256" key="5">
    <source>
        <dbReference type="SAM" id="Phobius"/>
    </source>
</evidence>
<feature type="transmembrane region" description="Helical" evidence="5">
    <location>
        <begin position="119"/>
        <end position="140"/>
    </location>
</feature>
<evidence type="ECO:0000313" key="6">
    <source>
        <dbReference type="EMBL" id="KAI1698717.1"/>
    </source>
</evidence>
<keyword evidence="4 5" id="KW-0472">Membrane</keyword>
<keyword evidence="3 5" id="KW-1133">Transmembrane helix</keyword>
<protein>
    <submittedName>
        <fullName evidence="6">Uncharacterized protein</fullName>
    </submittedName>
</protein>
<proteinExistence type="predicted"/>
<dbReference type="GO" id="GO:0004930">
    <property type="term" value="F:G protein-coupled receptor activity"/>
    <property type="evidence" value="ECO:0007669"/>
    <property type="project" value="InterPro"/>
</dbReference>
<gene>
    <name evidence="6" type="ORF">DdX_17754</name>
</gene>
<reference evidence="6" key="1">
    <citation type="submission" date="2022-01" db="EMBL/GenBank/DDBJ databases">
        <title>Genome Sequence Resource for Two Populations of Ditylenchus destructor, the Migratory Endoparasitic Phytonematode.</title>
        <authorList>
            <person name="Zhang H."/>
            <person name="Lin R."/>
            <person name="Xie B."/>
        </authorList>
    </citation>
    <scope>NUCLEOTIDE SEQUENCE</scope>
    <source>
        <strain evidence="6">BazhouSP</strain>
    </source>
</reference>
<dbReference type="AlphaFoldDB" id="A0AAD4QT87"/>
<comment type="caution">
    <text evidence="6">The sequence shown here is derived from an EMBL/GenBank/DDBJ whole genome shotgun (WGS) entry which is preliminary data.</text>
</comment>
<comment type="subcellular location">
    <subcellularLocation>
        <location evidence="1">Membrane</location>
    </subcellularLocation>
</comment>
<dbReference type="PROSITE" id="PS00237">
    <property type="entry name" value="G_PROTEIN_RECEP_F1_1"/>
    <property type="match status" value="1"/>
</dbReference>
<keyword evidence="2 5" id="KW-0812">Transmembrane</keyword>